<evidence type="ECO:0000313" key="2">
    <source>
        <dbReference type="EMBL" id="RZC35142.1"/>
    </source>
</evidence>
<proteinExistence type="predicted"/>
<name>A0A482VQE9_ASBVE</name>
<dbReference type="SUPFAM" id="SSF55729">
    <property type="entry name" value="Acyl-CoA N-acyltransferases (Nat)"/>
    <property type="match status" value="1"/>
</dbReference>
<dbReference type="InterPro" id="IPR000182">
    <property type="entry name" value="GNAT_dom"/>
</dbReference>
<dbReference type="OrthoDB" id="61870at2759"/>
<feature type="domain" description="N-acetyltransferase" evidence="1">
    <location>
        <begin position="160"/>
        <end position="286"/>
    </location>
</feature>
<reference evidence="2 3" key="1">
    <citation type="submission" date="2017-03" db="EMBL/GenBank/DDBJ databases">
        <title>Genome of the blue death feigning beetle - Asbolus verrucosus.</title>
        <authorList>
            <person name="Rider S.D."/>
        </authorList>
    </citation>
    <scope>NUCLEOTIDE SEQUENCE [LARGE SCALE GENOMIC DNA]</scope>
    <source>
        <strain evidence="2">Butters</strain>
        <tissue evidence="2">Head and leg muscle</tissue>
    </source>
</reference>
<accession>A0A482VQE9</accession>
<dbReference type="PANTHER" id="PTHR20958">
    <property type="entry name" value="GLYCINE N-ACYLTRANSFERASE-LIKE PROTEIN"/>
    <property type="match status" value="1"/>
</dbReference>
<protein>
    <recommendedName>
        <fullName evidence="1">N-acetyltransferase domain-containing protein</fullName>
    </recommendedName>
</protein>
<evidence type="ECO:0000313" key="3">
    <source>
        <dbReference type="Proteomes" id="UP000292052"/>
    </source>
</evidence>
<organism evidence="2 3">
    <name type="scientific">Asbolus verrucosus</name>
    <name type="common">Desert ironclad beetle</name>
    <dbReference type="NCBI Taxonomy" id="1661398"/>
    <lineage>
        <taxon>Eukaryota</taxon>
        <taxon>Metazoa</taxon>
        <taxon>Ecdysozoa</taxon>
        <taxon>Arthropoda</taxon>
        <taxon>Hexapoda</taxon>
        <taxon>Insecta</taxon>
        <taxon>Pterygota</taxon>
        <taxon>Neoptera</taxon>
        <taxon>Endopterygota</taxon>
        <taxon>Coleoptera</taxon>
        <taxon>Polyphaga</taxon>
        <taxon>Cucujiformia</taxon>
        <taxon>Tenebrionidae</taxon>
        <taxon>Pimeliinae</taxon>
        <taxon>Asbolus</taxon>
    </lineage>
</organism>
<dbReference type="InterPro" id="IPR016181">
    <property type="entry name" value="Acyl_CoA_acyltransferase"/>
</dbReference>
<dbReference type="InterPro" id="IPR041506">
    <property type="entry name" value="DUF5645"/>
</dbReference>
<dbReference type="Pfam" id="PF18713">
    <property type="entry name" value="DUF5645"/>
    <property type="match status" value="1"/>
</dbReference>
<dbReference type="Proteomes" id="UP000292052">
    <property type="component" value="Unassembled WGS sequence"/>
</dbReference>
<dbReference type="STRING" id="1661398.A0A482VQE9"/>
<dbReference type="Pfam" id="PF08445">
    <property type="entry name" value="FR47"/>
    <property type="match status" value="1"/>
</dbReference>
<gene>
    <name evidence="2" type="ORF">BDFB_007853</name>
</gene>
<dbReference type="Gene3D" id="3.40.630.30">
    <property type="match status" value="2"/>
</dbReference>
<dbReference type="InterPro" id="IPR013653">
    <property type="entry name" value="GCN5-like_dom"/>
</dbReference>
<dbReference type="PANTHER" id="PTHR20958:SF6">
    <property type="entry name" value="GLYCINE N-ACYLTRANSFERASE-LIKE PROTEIN"/>
    <property type="match status" value="1"/>
</dbReference>
<dbReference type="AlphaFoldDB" id="A0A482VQE9"/>
<sequence length="286" mass="32710">MTETKSEILVKIPDNQLPKLAALYERNATWAPYMVSFIHMGIRWKKSEKYRDVISFMSPNNTWEKDGTIIALLQCNTYDLVVFTLDDQCTNLYEGLMQTNYIDYSKNRILFYGVHEKHIPTVLKYLENKKIDITLNIPCFIYAISPEEAKKLTIECPDDVYVKELEPSAAKQVNAAWPHRYQGSDSCLASFLEMNGGYGVFLKSTDELVAWVLKHTFGHLGMLQTEEKHKKKGYGSLVAKVLSKEIAEEGHWPLGTILVNNQVSIGMFEKMGFRSIGTCTFIIIEK</sequence>
<keyword evidence="3" id="KW-1185">Reference proteome</keyword>
<dbReference type="PROSITE" id="PS51186">
    <property type="entry name" value="GNAT"/>
    <property type="match status" value="1"/>
</dbReference>
<dbReference type="InterPro" id="IPR053225">
    <property type="entry name" value="Acyl-CoA_N-acyltransferase"/>
</dbReference>
<comment type="caution">
    <text evidence="2">The sequence shown here is derived from an EMBL/GenBank/DDBJ whole genome shotgun (WGS) entry which is preliminary data.</text>
</comment>
<dbReference type="EMBL" id="QDEB01073629">
    <property type="protein sequence ID" value="RZC35142.1"/>
    <property type="molecule type" value="Genomic_DNA"/>
</dbReference>
<evidence type="ECO:0000259" key="1">
    <source>
        <dbReference type="PROSITE" id="PS51186"/>
    </source>
</evidence>
<dbReference type="GO" id="GO:0016747">
    <property type="term" value="F:acyltransferase activity, transferring groups other than amino-acyl groups"/>
    <property type="evidence" value="ECO:0007669"/>
    <property type="project" value="InterPro"/>
</dbReference>